<protein>
    <submittedName>
        <fullName evidence="1">Uncharacterized protein</fullName>
    </submittedName>
</protein>
<gene>
    <name evidence="1" type="ORF">L2E82_34877</name>
</gene>
<dbReference type="EMBL" id="CM042014">
    <property type="protein sequence ID" value="KAI3723364.1"/>
    <property type="molecule type" value="Genomic_DNA"/>
</dbReference>
<evidence type="ECO:0000313" key="2">
    <source>
        <dbReference type="Proteomes" id="UP001055811"/>
    </source>
</evidence>
<accession>A0ACB9BMX2</accession>
<name>A0ACB9BMX2_CICIN</name>
<comment type="caution">
    <text evidence="1">The sequence shown here is derived from an EMBL/GenBank/DDBJ whole genome shotgun (WGS) entry which is preliminary data.</text>
</comment>
<keyword evidence="2" id="KW-1185">Reference proteome</keyword>
<dbReference type="Proteomes" id="UP001055811">
    <property type="component" value="Linkage Group LG06"/>
</dbReference>
<sequence length="868" mass="98928">MLNTPSPATIIPPWQPPLSTSTTPPVTYFNPFFQTGTSLTPPLLTSQTTTPTASGAPLFPPPPFLQSGTVLNPSFYLGFSSSVPLTTTLSSTPIPVSTVPYQMFTGTPTPHTSFGLPPYYGSSYTPPYITPPYNFVPLDPPFQQYPPVPIPTITTNRSPFVKELLDYEIPSTAKLPTLKVYNGTTCPNSNIDTYEWHMTSLKLDQRFWCTYFPTTLDGNAGAWFKSLAPNSIYNFEQLKQLFLTNFMQLRKYRGDNHAIMGCKQREGESVKEYFRRFNKATLDVPGQDDRIVTGAFTWGLLPGPLSRKFLGKPPQTRHELKERVERFLRQEEGTVEKQSYLKATSDQYHKRHDRYQHHSRRTDYPTPSFRRGRPPRRYNSFPREEQRNRNADVYVVKENIGKAQDNRNRYCEYHKSRAHDTADCAMLKREMEEKQLKGNLVETTKKIREQYEANRNMGRNKKDEQGTGRGLEILAIRTCHKRISRAREEAACPQQKILNLDFSIDDPRPDNWQGDDPLIIVGYVKNIKIHRVYIDTGSAADIIHEHCFTLLPQVIKDTLQPATGRLVGFTGHSIWPVGTIHLPFTLRSFDEKLYKTVLLEFVVVQAPSEHNMILGRPGLLKFGAVPSTVHGTLKFKTFGGTACVLATNPQQLRCYQVMQPTDIVRPTKKVRSEESGDKAIVNPAYPEQLIKIGNTLPADVRDAIITLLRKYKHVFAWQPSDMVGVDRDVIEHSLNVKAGSSAIKQKKRSQAGERNTAINIEVSKLVAAGILREATFPDWIANPVMVKKHIGSWRMCIDYTDLNKACPKDCYPLPEIDQKVESHQGFRWKCFLDAYKGYHQIQMKKEDEEKTAFYTDRGTFCYKKCHLD</sequence>
<reference evidence="1 2" key="2">
    <citation type="journal article" date="2022" name="Mol. Ecol. Resour.">
        <title>The genomes of chicory, endive, great burdock and yacon provide insights into Asteraceae paleo-polyploidization history and plant inulin production.</title>
        <authorList>
            <person name="Fan W."/>
            <person name="Wang S."/>
            <person name="Wang H."/>
            <person name="Wang A."/>
            <person name="Jiang F."/>
            <person name="Liu H."/>
            <person name="Zhao H."/>
            <person name="Xu D."/>
            <person name="Zhang Y."/>
        </authorList>
    </citation>
    <scope>NUCLEOTIDE SEQUENCE [LARGE SCALE GENOMIC DNA]</scope>
    <source>
        <strain evidence="2">cv. Punajuju</strain>
        <tissue evidence="1">Leaves</tissue>
    </source>
</reference>
<organism evidence="1 2">
    <name type="scientific">Cichorium intybus</name>
    <name type="common">Chicory</name>
    <dbReference type="NCBI Taxonomy" id="13427"/>
    <lineage>
        <taxon>Eukaryota</taxon>
        <taxon>Viridiplantae</taxon>
        <taxon>Streptophyta</taxon>
        <taxon>Embryophyta</taxon>
        <taxon>Tracheophyta</taxon>
        <taxon>Spermatophyta</taxon>
        <taxon>Magnoliopsida</taxon>
        <taxon>eudicotyledons</taxon>
        <taxon>Gunneridae</taxon>
        <taxon>Pentapetalae</taxon>
        <taxon>asterids</taxon>
        <taxon>campanulids</taxon>
        <taxon>Asterales</taxon>
        <taxon>Asteraceae</taxon>
        <taxon>Cichorioideae</taxon>
        <taxon>Cichorieae</taxon>
        <taxon>Cichoriinae</taxon>
        <taxon>Cichorium</taxon>
    </lineage>
</organism>
<proteinExistence type="predicted"/>
<reference evidence="2" key="1">
    <citation type="journal article" date="2022" name="Mol. Ecol. Resour.">
        <title>The genomes of chicory, endive, great burdock and yacon provide insights into Asteraceae palaeo-polyploidization history and plant inulin production.</title>
        <authorList>
            <person name="Fan W."/>
            <person name="Wang S."/>
            <person name="Wang H."/>
            <person name="Wang A."/>
            <person name="Jiang F."/>
            <person name="Liu H."/>
            <person name="Zhao H."/>
            <person name="Xu D."/>
            <person name="Zhang Y."/>
        </authorList>
    </citation>
    <scope>NUCLEOTIDE SEQUENCE [LARGE SCALE GENOMIC DNA]</scope>
    <source>
        <strain evidence="2">cv. Punajuju</strain>
    </source>
</reference>
<evidence type="ECO:0000313" key="1">
    <source>
        <dbReference type="EMBL" id="KAI3723364.1"/>
    </source>
</evidence>